<keyword evidence="3" id="KW-1185">Reference proteome</keyword>
<gene>
    <name evidence="2" type="ORF">VVD49_01290</name>
</gene>
<dbReference type="EMBL" id="JAYXHS010000001">
    <property type="protein sequence ID" value="MEC5384333.1"/>
    <property type="molecule type" value="Genomic_DNA"/>
</dbReference>
<keyword evidence="1" id="KW-0812">Transmembrane</keyword>
<proteinExistence type="predicted"/>
<feature type="transmembrane region" description="Helical" evidence="1">
    <location>
        <begin position="20"/>
        <end position="40"/>
    </location>
</feature>
<evidence type="ECO:0000256" key="1">
    <source>
        <dbReference type="SAM" id="Phobius"/>
    </source>
</evidence>
<keyword evidence="1" id="KW-0472">Membrane</keyword>
<keyword evidence="1" id="KW-1133">Transmembrane helix</keyword>
<name>A0ABU6JXI6_9RHOO</name>
<reference evidence="2 3" key="1">
    <citation type="submission" date="2024-01" db="EMBL/GenBank/DDBJ databases">
        <title>Uliginosibacterium soil sp. nov.</title>
        <authorList>
            <person name="Lv Y."/>
        </authorList>
    </citation>
    <scope>NUCLEOTIDE SEQUENCE [LARGE SCALE GENOMIC DNA]</scope>
    <source>
        <strain evidence="2 3">H3</strain>
    </source>
</reference>
<organism evidence="2 3">
    <name type="scientific">Uliginosibacterium silvisoli</name>
    <dbReference type="NCBI Taxonomy" id="3114758"/>
    <lineage>
        <taxon>Bacteria</taxon>
        <taxon>Pseudomonadati</taxon>
        <taxon>Pseudomonadota</taxon>
        <taxon>Betaproteobacteria</taxon>
        <taxon>Rhodocyclales</taxon>
        <taxon>Zoogloeaceae</taxon>
        <taxon>Uliginosibacterium</taxon>
    </lineage>
</organism>
<evidence type="ECO:0000313" key="3">
    <source>
        <dbReference type="Proteomes" id="UP001331561"/>
    </source>
</evidence>
<dbReference type="RefSeq" id="WP_327597313.1">
    <property type="nucleotide sequence ID" value="NZ_JAYXHS010000001.1"/>
</dbReference>
<sequence>MRHALLDTRRFASGFSLVELMIAMVLGLIVVGGALAVFVGQRVTNNLSVQMVDVQSEGRIAMDALARDLRAAGDFGCWPVSNPIDKRLNNEQALSADDGGIVGFDSQSGLPADSGSRYGLAKLKTSLPDANPASLANQSSILAVVGVSGTLTSLKDAMSSQAAALVVNRPLESFKADDIAVITDCINWAKFQVTTVTDGSSSQTLAHSAGAQGDASYGKGNKDGSIGELFSAGASVGRLDTTWWFMGKVGGKSGLYRMSARDNTPVLVSDKVVGLAVRYDQATGSTGAITQRDQSASSVTASATKWTSVRSATVQMLLRSEKVGNAGQQTVSSFNGVSIDADSHVYLPLQMTVALRNQ</sequence>
<dbReference type="Proteomes" id="UP001331561">
    <property type="component" value="Unassembled WGS sequence"/>
</dbReference>
<accession>A0ABU6JXI6</accession>
<dbReference type="Pfam" id="PF07963">
    <property type="entry name" value="N_methyl"/>
    <property type="match status" value="1"/>
</dbReference>
<dbReference type="PROSITE" id="PS00409">
    <property type="entry name" value="PROKAR_NTER_METHYL"/>
    <property type="match status" value="1"/>
</dbReference>
<protein>
    <submittedName>
        <fullName evidence="2">Prepilin-type N-terminal cleavage/methylation domain-containing protein</fullName>
    </submittedName>
</protein>
<dbReference type="NCBIfam" id="TIGR02532">
    <property type="entry name" value="IV_pilin_GFxxxE"/>
    <property type="match status" value="1"/>
</dbReference>
<dbReference type="InterPro" id="IPR012902">
    <property type="entry name" value="N_methyl_site"/>
</dbReference>
<evidence type="ECO:0000313" key="2">
    <source>
        <dbReference type="EMBL" id="MEC5384333.1"/>
    </source>
</evidence>
<comment type="caution">
    <text evidence="2">The sequence shown here is derived from an EMBL/GenBank/DDBJ whole genome shotgun (WGS) entry which is preliminary data.</text>
</comment>